<feature type="coiled-coil region" evidence="5">
    <location>
        <begin position="82"/>
        <end position="109"/>
    </location>
</feature>
<dbReference type="InterPro" id="IPR036361">
    <property type="entry name" value="SAP_dom_sf"/>
</dbReference>
<dbReference type="InterPro" id="IPR010666">
    <property type="entry name" value="Znf_GRF"/>
</dbReference>
<reference evidence="9 10" key="1">
    <citation type="journal article" date="2009" name="Science">
        <title>Green evolution and dynamic adaptations revealed by genomes of the marine picoeukaryotes Micromonas.</title>
        <authorList>
            <person name="Worden A.Z."/>
            <person name="Lee J.H."/>
            <person name="Mock T."/>
            <person name="Rouze P."/>
            <person name="Simmons M.P."/>
            <person name="Aerts A.L."/>
            <person name="Allen A.E."/>
            <person name="Cuvelier M.L."/>
            <person name="Derelle E."/>
            <person name="Everett M.V."/>
            <person name="Foulon E."/>
            <person name="Grimwood J."/>
            <person name="Gundlach H."/>
            <person name="Henrissat B."/>
            <person name="Napoli C."/>
            <person name="McDonald S.M."/>
            <person name="Parker M.S."/>
            <person name="Rombauts S."/>
            <person name="Salamov A."/>
            <person name="Von Dassow P."/>
            <person name="Badger J.H."/>
            <person name="Coutinho P.M."/>
            <person name="Demir E."/>
            <person name="Dubchak I."/>
            <person name="Gentemann C."/>
            <person name="Eikrem W."/>
            <person name="Gready J.E."/>
            <person name="John U."/>
            <person name="Lanier W."/>
            <person name="Lindquist E.A."/>
            <person name="Lucas S."/>
            <person name="Mayer K.F."/>
            <person name="Moreau H."/>
            <person name="Not F."/>
            <person name="Otillar R."/>
            <person name="Panaud O."/>
            <person name="Pangilinan J."/>
            <person name="Paulsen I."/>
            <person name="Piegu B."/>
            <person name="Poliakov A."/>
            <person name="Robbens S."/>
            <person name="Schmutz J."/>
            <person name="Toulza E."/>
            <person name="Wyss T."/>
            <person name="Zelensky A."/>
            <person name="Zhou K."/>
            <person name="Armbrust E.V."/>
            <person name="Bhattacharya D."/>
            <person name="Goodenough U.W."/>
            <person name="Van de Peer Y."/>
            <person name="Grigoriev I.V."/>
        </authorList>
    </citation>
    <scope>NUCLEOTIDE SEQUENCE [LARGE SCALE GENOMIC DNA]</scope>
    <source>
        <strain evidence="10">RCC299 / NOUM17</strain>
    </source>
</reference>
<evidence type="ECO:0000256" key="6">
    <source>
        <dbReference type="SAM" id="MobiDB-lite"/>
    </source>
</evidence>
<evidence type="ECO:0000256" key="2">
    <source>
        <dbReference type="ARBA" id="ARBA00022771"/>
    </source>
</evidence>
<dbReference type="STRING" id="296587.C1EJ74"/>
<dbReference type="EMBL" id="CP001334">
    <property type="protein sequence ID" value="ACO67988.1"/>
    <property type="molecule type" value="Genomic_DNA"/>
</dbReference>
<dbReference type="InParanoid" id="C1EJ74"/>
<protein>
    <submittedName>
        <fullName evidence="9">Uncharacterized protein</fullName>
    </submittedName>
</protein>
<evidence type="ECO:0000256" key="4">
    <source>
        <dbReference type="PROSITE-ProRule" id="PRU01343"/>
    </source>
</evidence>
<feature type="compositionally biased region" description="Low complexity" evidence="6">
    <location>
        <begin position="1"/>
        <end position="10"/>
    </location>
</feature>
<dbReference type="KEGG" id="mis:MICPUN_64832"/>
<dbReference type="Pfam" id="PF02037">
    <property type="entry name" value="SAP"/>
    <property type="match status" value="1"/>
</dbReference>
<dbReference type="PROSITE" id="PS50800">
    <property type="entry name" value="SAP"/>
    <property type="match status" value="1"/>
</dbReference>
<dbReference type="Proteomes" id="UP000002009">
    <property type="component" value="Chromosome 16"/>
</dbReference>
<evidence type="ECO:0000313" key="9">
    <source>
        <dbReference type="EMBL" id="ACO67988.1"/>
    </source>
</evidence>
<evidence type="ECO:0000256" key="3">
    <source>
        <dbReference type="ARBA" id="ARBA00022833"/>
    </source>
</evidence>
<feature type="domain" description="SAP" evidence="7">
    <location>
        <begin position="132"/>
        <end position="166"/>
    </location>
</feature>
<dbReference type="AlphaFoldDB" id="C1EJ74"/>
<keyword evidence="3" id="KW-0862">Zinc</keyword>
<dbReference type="GO" id="GO:0008270">
    <property type="term" value="F:zinc ion binding"/>
    <property type="evidence" value="ECO:0007669"/>
    <property type="project" value="UniProtKB-KW"/>
</dbReference>
<dbReference type="Pfam" id="PF06839">
    <property type="entry name" value="Zn_ribbon_GRF"/>
    <property type="match status" value="1"/>
</dbReference>
<organism evidence="9 10">
    <name type="scientific">Micromonas commoda (strain RCC299 / NOUM17 / CCMP2709)</name>
    <name type="common">Picoplanktonic green alga</name>
    <dbReference type="NCBI Taxonomy" id="296587"/>
    <lineage>
        <taxon>Eukaryota</taxon>
        <taxon>Viridiplantae</taxon>
        <taxon>Chlorophyta</taxon>
        <taxon>Mamiellophyceae</taxon>
        <taxon>Mamiellales</taxon>
        <taxon>Mamiellaceae</taxon>
        <taxon>Micromonas</taxon>
    </lineage>
</organism>
<dbReference type="GeneID" id="8249811"/>
<name>C1EJ74_MICCC</name>
<dbReference type="SMART" id="SM00513">
    <property type="entry name" value="SAP"/>
    <property type="match status" value="1"/>
</dbReference>
<dbReference type="SUPFAM" id="SSF68906">
    <property type="entry name" value="SAP domain"/>
    <property type="match status" value="1"/>
</dbReference>
<feature type="domain" description="GRF-type" evidence="8">
    <location>
        <begin position="201"/>
        <end position="244"/>
    </location>
</feature>
<dbReference type="Gene3D" id="1.10.720.30">
    <property type="entry name" value="SAP domain"/>
    <property type="match status" value="1"/>
</dbReference>
<evidence type="ECO:0000256" key="5">
    <source>
        <dbReference type="SAM" id="Coils"/>
    </source>
</evidence>
<dbReference type="OrthoDB" id="391817at2759"/>
<keyword evidence="1" id="KW-0479">Metal-binding</keyword>
<gene>
    <name evidence="9" type="ORF">MICPUN_64832</name>
</gene>
<keyword evidence="10" id="KW-1185">Reference proteome</keyword>
<accession>C1EJ74</accession>
<keyword evidence="5" id="KW-0175">Coiled coil</keyword>
<dbReference type="InterPro" id="IPR003034">
    <property type="entry name" value="SAP_dom"/>
</dbReference>
<evidence type="ECO:0000259" key="7">
    <source>
        <dbReference type="PROSITE" id="PS50800"/>
    </source>
</evidence>
<proteinExistence type="predicted"/>
<dbReference type="PROSITE" id="PS51999">
    <property type="entry name" value="ZF_GRF"/>
    <property type="match status" value="1"/>
</dbReference>
<evidence type="ECO:0000256" key="1">
    <source>
        <dbReference type="ARBA" id="ARBA00022723"/>
    </source>
</evidence>
<feature type="region of interest" description="Disordered" evidence="6">
    <location>
        <begin position="1"/>
        <end position="22"/>
    </location>
</feature>
<keyword evidence="2 4" id="KW-0863">Zinc-finger</keyword>
<evidence type="ECO:0000313" key="10">
    <source>
        <dbReference type="Proteomes" id="UP000002009"/>
    </source>
</evidence>
<evidence type="ECO:0000259" key="8">
    <source>
        <dbReference type="PROSITE" id="PS51999"/>
    </source>
</evidence>
<sequence length="310" mass="34467">MSGIMRAAARGARRLESSRVTSHARASIAPFHRIDGSEKSWNPSAAQIREPVGLPGMTFTPWGGVSDGEKISALEAKMRWMEHSMERKISYLEKELRSAREEAATSRQRAVPEVPELYSRTTPESLPQFEALRRLKVADLRALLKVRGCSTEGRKHDLVLRLDENRDAPVIAASGPAATAASQAADAAWRKVQREITPPKCTGHDEVCKVRVVKKSGPNFGRLFFTCPRTKDDSCDFFQWTHLPRRRDARGGASSRKASRRVTTVEVGDATLSRRATIPAEVNQDDLMAVNLSELMEEFTIVASGRPRVY</sequence>
<dbReference type="RefSeq" id="XP_002506730.1">
    <property type="nucleotide sequence ID" value="XM_002506684.1"/>
</dbReference>